<feature type="region of interest" description="Disordered" evidence="1">
    <location>
        <begin position="1"/>
        <end position="28"/>
    </location>
</feature>
<organism evidence="2">
    <name type="scientific">Anguilla anguilla</name>
    <name type="common">European freshwater eel</name>
    <name type="synonym">Muraena anguilla</name>
    <dbReference type="NCBI Taxonomy" id="7936"/>
    <lineage>
        <taxon>Eukaryota</taxon>
        <taxon>Metazoa</taxon>
        <taxon>Chordata</taxon>
        <taxon>Craniata</taxon>
        <taxon>Vertebrata</taxon>
        <taxon>Euteleostomi</taxon>
        <taxon>Actinopterygii</taxon>
        <taxon>Neopterygii</taxon>
        <taxon>Teleostei</taxon>
        <taxon>Anguilliformes</taxon>
        <taxon>Anguillidae</taxon>
        <taxon>Anguilla</taxon>
    </lineage>
</organism>
<protein>
    <submittedName>
        <fullName evidence="2">Uncharacterized protein</fullName>
    </submittedName>
</protein>
<proteinExistence type="predicted"/>
<feature type="compositionally biased region" description="Basic and acidic residues" evidence="1">
    <location>
        <begin position="1"/>
        <end position="11"/>
    </location>
</feature>
<name>A0A0E9RH59_ANGAN</name>
<dbReference type="EMBL" id="GBXM01080879">
    <property type="protein sequence ID" value="JAH27698.1"/>
    <property type="molecule type" value="Transcribed_RNA"/>
</dbReference>
<reference evidence="2" key="1">
    <citation type="submission" date="2014-11" db="EMBL/GenBank/DDBJ databases">
        <authorList>
            <person name="Amaro Gonzalez C."/>
        </authorList>
    </citation>
    <scope>NUCLEOTIDE SEQUENCE</scope>
</reference>
<dbReference type="AlphaFoldDB" id="A0A0E9RH59"/>
<reference evidence="2" key="2">
    <citation type="journal article" date="2015" name="Fish Shellfish Immunol.">
        <title>Early steps in the European eel (Anguilla anguilla)-Vibrio vulnificus interaction in the gills: Role of the RtxA13 toxin.</title>
        <authorList>
            <person name="Callol A."/>
            <person name="Pajuelo D."/>
            <person name="Ebbesson L."/>
            <person name="Teles M."/>
            <person name="MacKenzie S."/>
            <person name="Amaro C."/>
        </authorList>
    </citation>
    <scope>NUCLEOTIDE SEQUENCE</scope>
</reference>
<evidence type="ECO:0000256" key="1">
    <source>
        <dbReference type="SAM" id="MobiDB-lite"/>
    </source>
</evidence>
<accession>A0A0E9RH59</accession>
<sequence length="58" mass="6454">MVPKRPSETHNRNARPGSDTDGRCLPNETQKRVARFAAASFFEMTKSRKAISGEFASI</sequence>
<evidence type="ECO:0000313" key="2">
    <source>
        <dbReference type="EMBL" id="JAH27698.1"/>
    </source>
</evidence>